<evidence type="ECO:0000313" key="3">
    <source>
        <dbReference type="Proteomes" id="UP000199214"/>
    </source>
</evidence>
<feature type="transmembrane region" description="Helical" evidence="1">
    <location>
        <begin position="73"/>
        <end position="90"/>
    </location>
</feature>
<dbReference type="RefSeq" id="WP_093005500.1">
    <property type="nucleotide sequence ID" value="NZ_FNZZ01000003.1"/>
</dbReference>
<organism evidence="2 3">
    <name type="scientific">Sphingomonas palmae</name>
    <dbReference type="NCBI Taxonomy" id="1855283"/>
    <lineage>
        <taxon>Bacteria</taxon>
        <taxon>Pseudomonadati</taxon>
        <taxon>Pseudomonadota</taxon>
        <taxon>Alphaproteobacteria</taxon>
        <taxon>Sphingomonadales</taxon>
        <taxon>Sphingomonadaceae</taxon>
        <taxon>Sphingomonas</taxon>
    </lineage>
</organism>
<accession>A0A1H7P9X7</accession>
<keyword evidence="3" id="KW-1185">Reference proteome</keyword>
<evidence type="ECO:0000313" key="2">
    <source>
        <dbReference type="EMBL" id="SEL32449.1"/>
    </source>
</evidence>
<sequence>MGYVWMILAGAFLVNCVPHLTAGLRGEAFPTPFAKPPARGLSSPRTNMLWGSGNLAVGLMLARTGWPMLAPEAALATAAVGWLLLGWYLAGHFGAVRAERARRD</sequence>
<proteinExistence type="predicted"/>
<reference evidence="3" key="1">
    <citation type="submission" date="2016-10" db="EMBL/GenBank/DDBJ databases">
        <authorList>
            <person name="Varghese N."/>
            <person name="Submissions S."/>
        </authorList>
    </citation>
    <scope>NUCLEOTIDE SEQUENCE [LARGE SCALE GENOMIC DNA]</scope>
    <source>
        <strain evidence="3">JS21-1</strain>
    </source>
</reference>
<dbReference type="AlphaFoldDB" id="A0A1H7P9X7"/>
<dbReference type="EMBL" id="FNZZ01000003">
    <property type="protein sequence ID" value="SEL32449.1"/>
    <property type="molecule type" value="Genomic_DNA"/>
</dbReference>
<keyword evidence="1" id="KW-0472">Membrane</keyword>
<dbReference type="Proteomes" id="UP000199214">
    <property type="component" value="Unassembled WGS sequence"/>
</dbReference>
<protein>
    <submittedName>
        <fullName evidence="2">Uncharacterized protein</fullName>
    </submittedName>
</protein>
<dbReference type="OrthoDB" id="7365954at2"/>
<evidence type="ECO:0000256" key="1">
    <source>
        <dbReference type="SAM" id="Phobius"/>
    </source>
</evidence>
<name>A0A1H7P9X7_9SPHN</name>
<gene>
    <name evidence="2" type="ORF">SAMN05216382_1798</name>
</gene>
<dbReference type="STRING" id="1855283.SAMN05216382_1798"/>
<keyword evidence="1" id="KW-0812">Transmembrane</keyword>
<keyword evidence="1" id="KW-1133">Transmembrane helix</keyword>